<keyword evidence="4 7" id="KW-1133">Transmembrane helix</keyword>
<feature type="transmembrane region" description="Helical" evidence="7">
    <location>
        <begin position="88"/>
        <end position="107"/>
    </location>
</feature>
<name>A0A502CWM3_9MICO</name>
<evidence type="ECO:0000256" key="3">
    <source>
        <dbReference type="ARBA" id="ARBA00022801"/>
    </source>
</evidence>
<dbReference type="GO" id="GO:0016811">
    <property type="term" value="F:hydrolase activity, acting on carbon-nitrogen (but not peptide) bonds, in linear amides"/>
    <property type="evidence" value="ECO:0007669"/>
    <property type="project" value="InterPro"/>
</dbReference>
<evidence type="ECO:0000313" key="8">
    <source>
        <dbReference type="EMBL" id="TPG16216.1"/>
    </source>
</evidence>
<reference evidence="8 9" key="1">
    <citation type="journal article" date="2019" name="Environ. Microbiol.">
        <title>Species interactions and distinct microbial communities in high Arctic permafrost affected cryosols are associated with the CH4 and CO2 gas fluxes.</title>
        <authorList>
            <person name="Altshuler I."/>
            <person name="Hamel J."/>
            <person name="Turney S."/>
            <person name="Magnuson E."/>
            <person name="Levesque R."/>
            <person name="Greer C."/>
            <person name="Whyte L.G."/>
        </authorList>
    </citation>
    <scope>NUCLEOTIDE SEQUENCE [LARGE SCALE GENOMIC DNA]</scope>
    <source>
        <strain evidence="8 9">S9.3A</strain>
    </source>
</reference>
<dbReference type="Pfam" id="PF05875">
    <property type="entry name" value="Ceramidase"/>
    <property type="match status" value="1"/>
</dbReference>
<evidence type="ECO:0000256" key="6">
    <source>
        <dbReference type="PIRSR" id="PIRSR608901-2"/>
    </source>
</evidence>
<evidence type="ECO:0000256" key="2">
    <source>
        <dbReference type="ARBA" id="ARBA00022692"/>
    </source>
</evidence>
<comment type="caution">
    <text evidence="8">The sequence shown here is derived from an EMBL/GenBank/DDBJ whole genome shotgun (WGS) entry which is preliminary data.</text>
</comment>
<dbReference type="RefSeq" id="WP_140741558.1">
    <property type="nucleotide sequence ID" value="NZ_RCZM01000004.1"/>
</dbReference>
<dbReference type="OrthoDB" id="326451at2"/>
<evidence type="ECO:0000313" key="9">
    <source>
        <dbReference type="Proteomes" id="UP000317722"/>
    </source>
</evidence>
<evidence type="ECO:0000256" key="5">
    <source>
        <dbReference type="ARBA" id="ARBA00023136"/>
    </source>
</evidence>
<evidence type="ECO:0000256" key="4">
    <source>
        <dbReference type="ARBA" id="ARBA00022989"/>
    </source>
</evidence>
<evidence type="ECO:0000256" key="7">
    <source>
        <dbReference type="SAM" id="Phobius"/>
    </source>
</evidence>
<sequence>MGPRRDLRPIALAGAVAVGSVALLWLATVNGWLGPDVGRGDRFCEAARDAVVLQPANTFSNAGFVIAGLAIAWRAGAVRTTIASNPRLAAAYGVVVVLLGPASAAMHATQSALGGHLDLLSMYLVAGFAASYALTRCLRRGDAFFAATFVAIVVVCELVERIPGHVPVVDIAANLAFGLFLLVALAGEAVLWRRGEARREARWGFASAGALALAFAIWNLAKDGTSFCHPHSLIQGHAAWHLLCAVAAYALYRLYASERVDEGVSERVDDPVSDAV</sequence>
<dbReference type="AlphaFoldDB" id="A0A502CWM3"/>
<feature type="transmembrane region" description="Helical" evidence="7">
    <location>
        <begin position="58"/>
        <end position="76"/>
    </location>
</feature>
<proteinExistence type="predicted"/>
<feature type="binding site" evidence="6">
    <location>
        <position position="107"/>
    </location>
    <ligand>
        <name>Zn(2+)</name>
        <dbReference type="ChEBI" id="CHEBI:29105"/>
        <note>catalytic</note>
    </ligand>
</feature>
<keyword evidence="6" id="KW-0862">Zinc</keyword>
<feature type="binding site" evidence="6">
    <location>
        <position position="237"/>
    </location>
    <ligand>
        <name>Zn(2+)</name>
        <dbReference type="ChEBI" id="CHEBI:29105"/>
        <note>catalytic</note>
    </ligand>
</feature>
<keyword evidence="6" id="KW-0479">Metal-binding</keyword>
<dbReference type="GO" id="GO:0006672">
    <property type="term" value="P:ceramide metabolic process"/>
    <property type="evidence" value="ECO:0007669"/>
    <property type="project" value="InterPro"/>
</dbReference>
<evidence type="ECO:0000256" key="1">
    <source>
        <dbReference type="ARBA" id="ARBA00004141"/>
    </source>
</evidence>
<feature type="transmembrane region" description="Helical" evidence="7">
    <location>
        <begin position="171"/>
        <end position="191"/>
    </location>
</feature>
<feature type="transmembrane region" description="Helical" evidence="7">
    <location>
        <begin position="12"/>
        <end position="33"/>
    </location>
</feature>
<keyword evidence="5 7" id="KW-0472">Membrane</keyword>
<feature type="transmembrane region" description="Helical" evidence="7">
    <location>
        <begin position="203"/>
        <end position="221"/>
    </location>
</feature>
<feature type="transmembrane region" description="Helical" evidence="7">
    <location>
        <begin position="141"/>
        <end position="159"/>
    </location>
</feature>
<dbReference type="GO" id="GO:0046872">
    <property type="term" value="F:metal ion binding"/>
    <property type="evidence" value="ECO:0007669"/>
    <property type="project" value="UniProtKB-KW"/>
</dbReference>
<dbReference type="Proteomes" id="UP000317722">
    <property type="component" value="Unassembled WGS sequence"/>
</dbReference>
<feature type="binding site" evidence="6">
    <location>
        <position position="241"/>
    </location>
    <ligand>
        <name>Zn(2+)</name>
        <dbReference type="ChEBI" id="CHEBI:29105"/>
        <note>catalytic</note>
    </ligand>
</feature>
<gene>
    <name evidence="8" type="ORF">EAH86_13475</name>
</gene>
<organism evidence="8 9">
    <name type="scientific">Pedococcus bigeumensis</name>
    <dbReference type="NCBI Taxonomy" id="433644"/>
    <lineage>
        <taxon>Bacteria</taxon>
        <taxon>Bacillati</taxon>
        <taxon>Actinomycetota</taxon>
        <taxon>Actinomycetes</taxon>
        <taxon>Micrococcales</taxon>
        <taxon>Intrasporangiaceae</taxon>
        <taxon>Pedococcus</taxon>
    </lineage>
</organism>
<feature type="transmembrane region" description="Helical" evidence="7">
    <location>
        <begin position="113"/>
        <end position="134"/>
    </location>
</feature>
<comment type="subcellular location">
    <subcellularLocation>
        <location evidence="1">Membrane</location>
        <topology evidence="1">Multi-pass membrane protein</topology>
    </subcellularLocation>
</comment>
<keyword evidence="9" id="KW-1185">Reference proteome</keyword>
<keyword evidence="3" id="KW-0378">Hydrolase</keyword>
<dbReference type="InterPro" id="IPR008901">
    <property type="entry name" value="ACER"/>
</dbReference>
<dbReference type="GO" id="GO:0016020">
    <property type="term" value="C:membrane"/>
    <property type="evidence" value="ECO:0007669"/>
    <property type="project" value="UniProtKB-SubCell"/>
</dbReference>
<comment type="cofactor">
    <cofactor evidence="6">
        <name>Zn(2+)</name>
        <dbReference type="ChEBI" id="CHEBI:29105"/>
    </cofactor>
</comment>
<evidence type="ECO:0008006" key="10">
    <source>
        <dbReference type="Google" id="ProtNLM"/>
    </source>
</evidence>
<protein>
    <recommendedName>
        <fullName evidence="10">Ceramidase</fullName>
    </recommendedName>
</protein>
<accession>A0A502CWM3</accession>
<feature type="transmembrane region" description="Helical" evidence="7">
    <location>
        <begin position="233"/>
        <end position="252"/>
    </location>
</feature>
<dbReference type="EMBL" id="RCZM01000004">
    <property type="protein sequence ID" value="TPG16216.1"/>
    <property type="molecule type" value="Genomic_DNA"/>
</dbReference>
<keyword evidence="2 7" id="KW-0812">Transmembrane</keyword>